<dbReference type="Proteomes" id="UP001053296">
    <property type="component" value="Chromosome"/>
</dbReference>
<evidence type="ECO:0000313" key="2">
    <source>
        <dbReference type="Proteomes" id="UP001053296"/>
    </source>
</evidence>
<gene>
    <name evidence="1" type="ORF">PSDVSF_15220</name>
</gene>
<name>A0ABM7P5T0_9BACT</name>
<proteinExistence type="predicted"/>
<protein>
    <submittedName>
        <fullName evidence="1">Uncharacterized protein</fullName>
    </submittedName>
</protein>
<dbReference type="EMBL" id="AP024485">
    <property type="protein sequence ID" value="BCS88280.1"/>
    <property type="molecule type" value="Genomic_DNA"/>
</dbReference>
<sequence length="90" mass="10398">MFWDDTPKKITAYQVIDSIRESGKPEEKALQELLDRLAAFEATFWDHQKACWRSFHIWEFGGPLLLSLSGTLGLLGRIVFDLFLRCPAVR</sequence>
<evidence type="ECO:0000313" key="1">
    <source>
        <dbReference type="EMBL" id="BCS88280.1"/>
    </source>
</evidence>
<reference evidence="1" key="1">
    <citation type="journal article" date="2022" name="Arch. Microbiol.">
        <title>Pseudodesulfovibrio sediminis sp. nov., a mesophilic and neutrophilic sulfate-reducing bacterium isolated from sediment of a brackish lake.</title>
        <authorList>
            <person name="Takahashi A."/>
            <person name="Kojima H."/>
            <person name="Watanabe M."/>
            <person name="Fukui M."/>
        </authorList>
    </citation>
    <scope>NUCLEOTIDE SEQUENCE</scope>
    <source>
        <strain evidence="1">SF6</strain>
    </source>
</reference>
<accession>A0ABM7P5T0</accession>
<organism evidence="1 2">
    <name type="scientific">Pseudodesulfovibrio sediminis</name>
    <dbReference type="NCBI Taxonomy" id="2810563"/>
    <lineage>
        <taxon>Bacteria</taxon>
        <taxon>Pseudomonadati</taxon>
        <taxon>Thermodesulfobacteriota</taxon>
        <taxon>Desulfovibrionia</taxon>
        <taxon>Desulfovibrionales</taxon>
        <taxon>Desulfovibrionaceae</taxon>
    </lineage>
</organism>
<keyword evidence="2" id="KW-1185">Reference proteome</keyword>